<feature type="region of interest" description="Disordered" evidence="1">
    <location>
        <begin position="236"/>
        <end position="264"/>
    </location>
</feature>
<reference evidence="3 4" key="1">
    <citation type="submission" date="2017-08" db="EMBL/GenBank/DDBJ databases">
        <title>Acidophilic green algal genome provides insights into adaptation to an acidic environment.</title>
        <authorList>
            <person name="Hirooka S."/>
            <person name="Hirose Y."/>
            <person name="Kanesaki Y."/>
            <person name="Higuchi S."/>
            <person name="Fujiwara T."/>
            <person name="Onuma R."/>
            <person name="Era A."/>
            <person name="Ohbayashi R."/>
            <person name="Uzuka A."/>
            <person name="Nozaki H."/>
            <person name="Yoshikawa H."/>
            <person name="Miyagishima S.Y."/>
        </authorList>
    </citation>
    <scope>NUCLEOTIDE SEQUENCE [LARGE SCALE GENOMIC DNA]</scope>
    <source>
        <strain evidence="3 4">NIES-2499</strain>
    </source>
</reference>
<evidence type="ECO:0000313" key="4">
    <source>
        <dbReference type="Proteomes" id="UP000232323"/>
    </source>
</evidence>
<sequence>MFQFKTFRAAAAPWDTLLGRDSPESPFHKNLVNNELRFAFAFCTCQNITSDHVVPSKPASMLASILVQSAGSPLWRNVGEKTGIPTELFSLARATGRSGAWDQGASPSYSLGMRAESNSSDENYERGYSPRQNAVSAAGRGYNGSQGRDFGAGREPEGHEADGSSDDSSSSEDLDSQELENLMKVQCCECKRPLLSNERMRGGKLSGEMDMCSGCHRCYHGSCIRRRQRRHQSLVLSQLKSRGNRSSSSLGSKTRRSQDSDGESEQEEDSWFCCPQCKKLHEDLLSLCDQGEVPLSRGTLAHAYSSDRPLITQDVGAMERRYTLQFLNSSLQTRRQPSSQRSSLGVHDVSASSSQHQGDSGSAKHNEHEGRRGSQRDAQLSGEDDDMDVQEIRAQQQMRALEHVSVVLSDSYGPFVFQQVRGCDFSVLLRNREAAEAASSTLLSQHSALGDTSSSQHLTEEDRELLRNGPMASGAVAAATLDVHGLDLAKIDLLATREDVQGQGHCRALVSGLEDSLTGLGIQSLVVVLDRHDLDARNMWLKHFDGYKCLNKRQANQLGRQFPQFQVYRPQDTVLLRRQLHPRKQQQAQQIVRENTEVSVVREEEGALWKRAGSFTWKALKKVASLGRA</sequence>
<name>A0A250XKS2_9CHLO</name>
<comment type="caution">
    <text evidence="3">The sequence shown here is derived from an EMBL/GenBank/DDBJ whole genome shotgun (WGS) entry which is preliminary data.</text>
</comment>
<dbReference type="Pfam" id="PF23209">
    <property type="entry name" value="IDM1_C"/>
    <property type="match status" value="1"/>
</dbReference>
<feature type="region of interest" description="Disordered" evidence="1">
    <location>
        <begin position="329"/>
        <end position="385"/>
    </location>
</feature>
<dbReference type="OrthoDB" id="1903104at2759"/>
<feature type="compositionally biased region" description="Polar residues" evidence="1">
    <location>
        <begin position="350"/>
        <end position="360"/>
    </location>
</feature>
<feature type="compositionally biased region" description="Basic and acidic residues" evidence="1">
    <location>
        <begin position="151"/>
        <end position="162"/>
    </location>
</feature>
<dbReference type="EMBL" id="BEGY01000104">
    <property type="protein sequence ID" value="GAX83674.1"/>
    <property type="molecule type" value="Genomic_DNA"/>
</dbReference>
<keyword evidence="4" id="KW-1185">Reference proteome</keyword>
<dbReference type="AlphaFoldDB" id="A0A250XKS2"/>
<feature type="compositionally biased region" description="Low complexity" evidence="1">
    <location>
        <begin position="329"/>
        <end position="343"/>
    </location>
</feature>
<feature type="domain" description="Increased DNA methylation 1 C-terminal" evidence="2">
    <location>
        <begin position="475"/>
        <end position="558"/>
    </location>
</feature>
<dbReference type="InterPro" id="IPR056511">
    <property type="entry name" value="IDM1_C"/>
</dbReference>
<dbReference type="SUPFAM" id="SSF55729">
    <property type="entry name" value="Acyl-CoA N-acyltransferases (Nat)"/>
    <property type="match status" value="1"/>
</dbReference>
<feature type="region of interest" description="Disordered" evidence="1">
    <location>
        <begin position="98"/>
        <end position="176"/>
    </location>
</feature>
<feature type="compositionally biased region" description="Low complexity" evidence="1">
    <location>
        <begin position="237"/>
        <end position="252"/>
    </location>
</feature>
<dbReference type="CDD" id="cd15489">
    <property type="entry name" value="PHD_SF"/>
    <property type="match status" value="1"/>
</dbReference>
<feature type="compositionally biased region" description="Basic and acidic residues" evidence="1">
    <location>
        <begin position="362"/>
        <end position="375"/>
    </location>
</feature>
<dbReference type="Proteomes" id="UP000232323">
    <property type="component" value="Unassembled WGS sequence"/>
</dbReference>
<dbReference type="PANTHER" id="PTHR47025:SF2">
    <property type="entry name" value="AUTOIMMUNE REGULATOR"/>
    <property type="match status" value="1"/>
</dbReference>
<organism evidence="3 4">
    <name type="scientific">Chlamydomonas eustigma</name>
    <dbReference type="NCBI Taxonomy" id="1157962"/>
    <lineage>
        <taxon>Eukaryota</taxon>
        <taxon>Viridiplantae</taxon>
        <taxon>Chlorophyta</taxon>
        <taxon>core chlorophytes</taxon>
        <taxon>Chlorophyceae</taxon>
        <taxon>CS clade</taxon>
        <taxon>Chlamydomonadales</taxon>
        <taxon>Chlamydomonadaceae</taxon>
        <taxon>Chlamydomonas</taxon>
    </lineage>
</organism>
<proteinExistence type="predicted"/>
<dbReference type="InterPro" id="IPR016181">
    <property type="entry name" value="Acyl_CoA_acyltransferase"/>
</dbReference>
<evidence type="ECO:0000259" key="2">
    <source>
        <dbReference type="Pfam" id="PF23209"/>
    </source>
</evidence>
<feature type="compositionally biased region" description="Acidic residues" evidence="1">
    <location>
        <begin position="163"/>
        <end position="176"/>
    </location>
</feature>
<evidence type="ECO:0000313" key="3">
    <source>
        <dbReference type="EMBL" id="GAX83674.1"/>
    </source>
</evidence>
<protein>
    <recommendedName>
        <fullName evidence="2">Increased DNA methylation 1 C-terminal domain-containing protein</fullName>
    </recommendedName>
</protein>
<gene>
    <name evidence="3" type="ORF">CEUSTIGMA_g11099.t1</name>
</gene>
<accession>A0A250XKS2</accession>
<evidence type="ECO:0000256" key="1">
    <source>
        <dbReference type="SAM" id="MobiDB-lite"/>
    </source>
</evidence>
<dbReference type="PANTHER" id="PTHR47025">
    <property type="entry name" value="AUTOIMMUNE REGULATOR"/>
    <property type="match status" value="1"/>
</dbReference>